<accession>A0A6A0A113</accession>
<dbReference type="Proteomes" id="UP000485058">
    <property type="component" value="Unassembled WGS sequence"/>
</dbReference>
<name>A0A6A0A113_HAELA</name>
<protein>
    <submittedName>
        <fullName evidence="2">Uncharacterized protein</fullName>
    </submittedName>
</protein>
<evidence type="ECO:0000256" key="1">
    <source>
        <dbReference type="SAM" id="MobiDB-lite"/>
    </source>
</evidence>
<organism evidence="2 3">
    <name type="scientific">Haematococcus lacustris</name>
    <name type="common">Green alga</name>
    <name type="synonym">Haematococcus pluvialis</name>
    <dbReference type="NCBI Taxonomy" id="44745"/>
    <lineage>
        <taxon>Eukaryota</taxon>
        <taxon>Viridiplantae</taxon>
        <taxon>Chlorophyta</taxon>
        <taxon>core chlorophytes</taxon>
        <taxon>Chlorophyceae</taxon>
        <taxon>CS clade</taxon>
        <taxon>Chlamydomonadales</taxon>
        <taxon>Haematococcaceae</taxon>
        <taxon>Haematococcus</taxon>
    </lineage>
</organism>
<evidence type="ECO:0000313" key="2">
    <source>
        <dbReference type="EMBL" id="GFH26069.1"/>
    </source>
</evidence>
<keyword evidence="3" id="KW-1185">Reference proteome</keyword>
<proteinExistence type="predicted"/>
<evidence type="ECO:0000313" key="3">
    <source>
        <dbReference type="Proteomes" id="UP000485058"/>
    </source>
</evidence>
<feature type="region of interest" description="Disordered" evidence="1">
    <location>
        <begin position="23"/>
        <end position="45"/>
    </location>
</feature>
<reference evidence="2 3" key="1">
    <citation type="submission" date="2020-02" db="EMBL/GenBank/DDBJ databases">
        <title>Draft genome sequence of Haematococcus lacustris strain NIES-144.</title>
        <authorList>
            <person name="Morimoto D."/>
            <person name="Nakagawa S."/>
            <person name="Yoshida T."/>
            <person name="Sawayama S."/>
        </authorList>
    </citation>
    <scope>NUCLEOTIDE SEQUENCE [LARGE SCALE GENOMIC DNA]</scope>
    <source>
        <strain evidence="2 3">NIES-144</strain>
    </source>
</reference>
<sequence>MPQPGVGDGAAVCKETARSQQVPASQCPDDVKLQPSCPSPGTESDVKLQPGCAPWYHYLIFLLWSGVSSGSMYGGSGLWNDGSGSAKALTVGCGQQLNPQPPWAGGASEAMLMA</sequence>
<dbReference type="AlphaFoldDB" id="A0A6A0A113"/>
<comment type="caution">
    <text evidence="2">The sequence shown here is derived from an EMBL/GenBank/DDBJ whole genome shotgun (WGS) entry which is preliminary data.</text>
</comment>
<gene>
    <name evidence="2" type="ORF">HaLaN_24154</name>
</gene>
<dbReference type="EMBL" id="BLLF01003011">
    <property type="protein sequence ID" value="GFH26069.1"/>
    <property type="molecule type" value="Genomic_DNA"/>
</dbReference>